<dbReference type="EMBL" id="JAVXUP010001179">
    <property type="protein sequence ID" value="KAK3014922.1"/>
    <property type="molecule type" value="Genomic_DNA"/>
</dbReference>
<protein>
    <recommendedName>
        <fullName evidence="1">MULE transposase domain-containing protein</fullName>
    </recommendedName>
</protein>
<evidence type="ECO:0000313" key="3">
    <source>
        <dbReference type="Proteomes" id="UP001188597"/>
    </source>
</evidence>
<keyword evidence="3" id="KW-1185">Reference proteome</keyword>
<comment type="caution">
    <text evidence="2">The sequence shown here is derived from an EMBL/GenBank/DDBJ whole genome shotgun (WGS) entry which is preliminary data.</text>
</comment>
<feature type="domain" description="MULE transposase" evidence="1">
    <location>
        <begin position="51"/>
        <end position="101"/>
    </location>
</feature>
<evidence type="ECO:0000313" key="2">
    <source>
        <dbReference type="EMBL" id="KAK3014922.1"/>
    </source>
</evidence>
<dbReference type="PANTHER" id="PTHR31973:SF187">
    <property type="entry name" value="MUTATOR TRANSPOSASE MUDRA PROTEIN"/>
    <property type="match status" value="1"/>
</dbReference>
<gene>
    <name evidence="2" type="ORF">RJ639_009938</name>
</gene>
<organism evidence="2 3">
    <name type="scientific">Escallonia herrerae</name>
    <dbReference type="NCBI Taxonomy" id="1293975"/>
    <lineage>
        <taxon>Eukaryota</taxon>
        <taxon>Viridiplantae</taxon>
        <taxon>Streptophyta</taxon>
        <taxon>Embryophyta</taxon>
        <taxon>Tracheophyta</taxon>
        <taxon>Spermatophyta</taxon>
        <taxon>Magnoliopsida</taxon>
        <taxon>eudicotyledons</taxon>
        <taxon>Gunneridae</taxon>
        <taxon>Pentapetalae</taxon>
        <taxon>asterids</taxon>
        <taxon>campanulids</taxon>
        <taxon>Escalloniales</taxon>
        <taxon>Escalloniaceae</taxon>
        <taxon>Escallonia</taxon>
    </lineage>
</organism>
<reference evidence="2" key="1">
    <citation type="submission" date="2022-12" db="EMBL/GenBank/DDBJ databases">
        <title>Draft genome assemblies for two species of Escallonia (Escalloniales).</title>
        <authorList>
            <person name="Chanderbali A."/>
            <person name="Dervinis C."/>
            <person name="Anghel I."/>
            <person name="Soltis D."/>
            <person name="Soltis P."/>
            <person name="Zapata F."/>
        </authorList>
    </citation>
    <scope>NUCLEOTIDE SEQUENCE</scope>
    <source>
        <strain evidence="2">UCBG64.0493</strain>
        <tissue evidence="2">Leaf</tissue>
    </source>
</reference>
<dbReference type="PANTHER" id="PTHR31973">
    <property type="entry name" value="POLYPROTEIN, PUTATIVE-RELATED"/>
    <property type="match status" value="1"/>
</dbReference>
<dbReference type="Pfam" id="PF10551">
    <property type="entry name" value="MULE"/>
    <property type="match status" value="1"/>
</dbReference>
<accession>A0AA88VTX4</accession>
<evidence type="ECO:0000259" key="1">
    <source>
        <dbReference type="Pfam" id="PF10551"/>
    </source>
</evidence>
<sequence length="138" mass="15349">MKRMLRKHNPSTCFKVETIGPSPDLAPVFKRVYVRFEAYKIGFLAGCRSFIGLDGCHLKGLYDGELLSVVARDVNDNMFPVAVAIVEAETRDSWSWFLTELIDDLGGSGSLFGHITRGKSFGPCRSRTCDLRVISTTL</sequence>
<dbReference type="InterPro" id="IPR018289">
    <property type="entry name" value="MULE_transposase_dom"/>
</dbReference>
<name>A0AA88VTX4_9ASTE</name>
<dbReference type="Proteomes" id="UP001188597">
    <property type="component" value="Unassembled WGS sequence"/>
</dbReference>
<dbReference type="AlphaFoldDB" id="A0AA88VTX4"/>
<proteinExistence type="predicted"/>